<keyword evidence="8" id="KW-0067">ATP-binding</keyword>
<dbReference type="InterPro" id="IPR041679">
    <property type="entry name" value="DNA2/NAM7-like_C"/>
</dbReference>
<evidence type="ECO:0000256" key="7">
    <source>
        <dbReference type="ARBA" id="ARBA00022806"/>
    </source>
</evidence>
<keyword evidence="11" id="KW-1185">Reference proteome</keyword>
<dbReference type="InterPro" id="IPR048761">
    <property type="entry name" value="SMUBP-2_HCS1_1B"/>
</dbReference>
<evidence type="ECO:0000256" key="5">
    <source>
        <dbReference type="ARBA" id="ARBA00022741"/>
    </source>
</evidence>
<dbReference type="InterPro" id="IPR041677">
    <property type="entry name" value="DNA2/NAM7_AAA_11"/>
</dbReference>
<proteinExistence type="inferred from homology"/>
<dbReference type="GO" id="GO:0005737">
    <property type="term" value="C:cytoplasm"/>
    <property type="evidence" value="ECO:0007669"/>
    <property type="project" value="UniProtKB-SubCell"/>
</dbReference>
<keyword evidence="6" id="KW-0378">Hydrolase</keyword>
<dbReference type="Proteomes" id="UP001319104">
    <property type="component" value="Unassembled WGS sequence"/>
</dbReference>
<dbReference type="FunFam" id="3.40.50.300:FF:000326">
    <property type="entry name" value="P-loop containing nucleoside triphosphate hydrolase"/>
    <property type="match status" value="1"/>
</dbReference>
<dbReference type="RefSeq" id="WP_213945744.1">
    <property type="nucleotide sequence ID" value="NZ_JAHCMY010000007.1"/>
</dbReference>
<evidence type="ECO:0000256" key="4">
    <source>
        <dbReference type="ARBA" id="ARBA00022490"/>
    </source>
</evidence>
<evidence type="ECO:0000313" key="10">
    <source>
        <dbReference type="EMBL" id="MBS9524878.1"/>
    </source>
</evidence>
<name>A0AAP2CHM4_9BACT</name>
<dbReference type="SMART" id="SM00382">
    <property type="entry name" value="AAA"/>
    <property type="match status" value="1"/>
</dbReference>
<dbReference type="SUPFAM" id="SSF52540">
    <property type="entry name" value="P-loop containing nucleoside triphosphate hydrolases"/>
    <property type="match status" value="1"/>
</dbReference>
<keyword evidence="7" id="KW-0347">Helicase</keyword>
<evidence type="ECO:0000259" key="9">
    <source>
        <dbReference type="SMART" id="SM00382"/>
    </source>
</evidence>
<accession>A0AAP2CHM4</accession>
<feature type="domain" description="AAA+ ATPase" evidence="9">
    <location>
        <begin position="196"/>
        <end position="611"/>
    </location>
</feature>
<evidence type="ECO:0000256" key="1">
    <source>
        <dbReference type="ARBA" id="ARBA00004496"/>
    </source>
</evidence>
<dbReference type="PANTHER" id="PTHR43788:SF8">
    <property type="entry name" value="DNA-BINDING PROTEIN SMUBP-2"/>
    <property type="match status" value="1"/>
</dbReference>
<dbReference type="Pfam" id="PF21138">
    <property type="entry name" value="SMUBP-2_HCS1_1B"/>
    <property type="match status" value="1"/>
</dbReference>
<keyword evidence="4" id="KW-0963">Cytoplasm</keyword>
<evidence type="ECO:0000256" key="6">
    <source>
        <dbReference type="ARBA" id="ARBA00022801"/>
    </source>
</evidence>
<dbReference type="InterPro" id="IPR027417">
    <property type="entry name" value="P-loop_NTPase"/>
</dbReference>
<dbReference type="GO" id="GO:0043139">
    <property type="term" value="F:5'-3' DNA helicase activity"/>
    <property type="evidence" value="ECO:0007669"/>
    <property type="project" value="TreeGrafter"/>
</dbReference>
<evidence type="ECO:0000256" key="8">
    <source>
        <dbReference type="ARBA" id="ARBA00022840"/>
    </source>
</evidence>
<comment type="subcellular location">
    <subcellularLocation>
        <location evidence="1">Cytoplasm</location>
    </subcellularLocation>
</comment>
<dbReference type="Gene3D" id="3.40.50.300">
    <property type="entry name" value="P-loop containing nucleotide triphosphate hydrolases"/>
    <property type="match status" value="2"/>
</dbReference>
<keyword evidence="5" id="KW-0547">Nucleotide-binding</keyword>
<dbReference type="Pfam" id="PF13086">
    <property type="entry name" value="AAA_11"/>
    <property type="match status" value="1"/>
</dbReference>
<reference evidence="10 11" key="1">
    <citation type="submission" date="2021-05" db="EMBL/GenBank/DDBJ databases">
        <authorList>
            <person name="Zhang Z.D."/>
            <person name="Osman G."/>
        </authorList>
    </citation>
    <scope>NUCLEOTIDE SEQUENCE [LARGE SCALE GENOMIC DNA]</scope>
    <source>
        <strain evidence="10 11">KCTC 32217</strain>
    </source>
</reference>
<organism evidence="10 11">
    <name type="scientific">Litoribacter ruber</name>
    <dbReference type="NCBI Taxonomy" id="702568"/>
    <lineage>
        <taxon>Bacteria</taxon>
        <taxon>Pseudomonadati</taxon>
        <taxon>Bacteroidota</taxon>
        <taxon>Cytophagia</taxon>
        <taxon>Cytophagales</taxon>
        <taxon>Cyclobacteriaceae</taxon>
        <taxon>Litoribacter</taxon>
    </lineage>
</organism>
<dbReference type="GO" id="GO:0005694">
    <property type="term" value="C:chromosome"/>
    <property type="evidence" value="ECO:0007669"/>
    <property type="project" value="UniProtKB-ARBA"/>
</dbReference>
<dbReference type="EMBL" id="JAHCMY010000007">
    <property type="protein sequence ID" value="MBS9524878.1"/>
    <property type="molecule type" value="Genomic_DNA"/>
</dbReference>
<dbReference type="AlphaFoldDB" id="A0AAP2CHM4"/>
<protein>
    <recommendedName>
        <fullName evidence="3">DNA helicase</fullName>
        <ecNumber evidence="3">3.6.4.12</ecNumber>
    </recommendedName>
</protein>
<dbReference type="PANTHER" id="PTHR43788">
    <property type="entry name" value="DNA2/NAM7 HELICASE FAMILY MEMBER"/>
    <property type="match status" value="1"/>
</dbReference>
<gene>
    <name evidence="10" type="ORF">KI659_12740</name>
</gene>
<dbReference type="GO" id="GO:0003723">
    <property type="term" value="F:RNA binding"/>
    <property type="evidence" value="ECO:0007669"/>
    <property type="project" value="InterPro"/>
</dbReference>
<evidence type="ECO:0000313" key="11">
    <source>
        <dbReference type="Proteomes" id="UP001319104"/>
    </source>
</evidence>
<evidence type="ECO:0000256" key="3">
    <source>
        <dbReference type="ARBA" id="ARBA00012551"/>
    </source>
</evidence>
<dbReference type="Gene3D" id="2.40.30.270">
    <property type="match status" value="1"/>
</dbReference>
<dbReference type="CDD" id="cd18808">
    <property type="entry name" value="SF1_C_Upf1"/>
    <property type="match status" value="1"/>
</dbReference>
<comment type="similarity">
    <text evidence="2">Belongs to the DNA2/NAM7 helicase family.</text>
</comment>
<dbReference type="GO" id="GO:0005524">
    <property type="term" value="F:ATP binding"/>
    <property type="evidence" value="ECO:0007669"/>
    <property type="project" value="UniProtKB-KW"/>
</dbReference>
<evidence type="ECO:0000256" key="2">
    <source>
        <dbReference type="ARBA" id="ARBA00007913"/>
    </source>
</evidence>
<sequence>MTLQEELEKCLGLLQMEWDEDYKQFIKKSQNKSLQEKKQEGVCLYPLQLKSQRFLIGERLMLTFEGEGLRDANQFQSGKSVSLFCLQDFVTADEGRIGGVVNSANKNTITVTFNTSYFPDWLKGGKLGMDLLFDQTSYKEMQAAMKALQKAEKGRTAELRDILLGHKKPSFSSETIFPDPHLNSSQIEALQKMADAQDVAIIHGPPGTGKTTTLVGAVEENLKVNSQVLVCAPSNAAVDLLVEKLLDRNIQVVRLGHPARIEDRIIEHTLDYQIASHPSYKDLKKLKRDAGEFKSVARKYKRNFGHDERMQRKRMFEAATRLREEASMLEDYILQDVLQSAQVVATTLVGANHTVLKDRSFPVAFIDEAGQGLEPATWIPVLKTRKVVMAGDHCQLPPTVKSFEAGEAGFKVTLFEKTIQRQPEVATMLTLQYRMPNIIMGFSNDEFYKGRLIAENSIAERTLEDGEPAMLFIDTAGSGFGEQIEKDSQSKLNADEAHFTLSQLEKTIEKVKPEKVNHHQWTIGVISPYRAQVAKLKELFEDEGTFPYLNAVKENITIDSIDGFQGQERDIIFISLVRSNSEGEIGFLADTRRMNVALTRAKRKLVVVGDSSTIGNHPFYQKFLNYTEQHGIYRSIYEYGIFD</sequence>
<dbReference type="Pfam" id="PF13087">
    <property type="entry name" value="AAA_12"/>
    <property type="match status" value="1"/>
</dbReference>
<dbReference type="InterPro" id="IPR003593">
    <property type="entry name" value="AAA+_ATPase"/>
</dbReference>
<comment type="caution">
    <text evidence="10">The sequence shown here is derived from an EMBL/GenBank/DDBJ whole genome shotgun (WGS) entry which is preliminary data.</text>
</comment>
<dbReference type="InterPro" id="IPR047187">
    <property type="entry name" value="SF1_C_Upf1"/>
</dbReference>
<dbReference type="GO" id="GO:0016787">
    <property type="term" value="F:hydrolase activity"/>
    <property type="evidence" value="ECO:0007669"/>
    <property type="project" value="UniProtKB-KW"/>
</dbReference>
<dbReference type="EC" id="3.6.4.12" evidence="3"/>
<dbReference type="InterPro" id="IPR050534">
    <property type="entry name" value="Coronavir_polyprotein_1ab"/>
</dbReference>